<dbReference type="Gene3D" id="3.40.190.150">
    <property type="entry name" value="Bordetella uptake gene, domain 1"/>
    <property type="match status" value="1"/>
</dbReference>
<dbReference type="InterPro" id="IPR005064">
    <property type="entry name" value="BUG"/>
</dbReference>
<dbReference type="InterPro" id="IPR042100">
    <property type="entry name" value="Bug_dom1"/>
</dbReference>
<gene>
    <name evidence="2" type="ORF">GCM10023144_16730</name>
</gene>
<comment type="caution">
    <text evidence="2">The sequence shown here is derived from an EMBL/GenBank/DDBJ whole genome shotgun (WGS) entry which is preliminary data.</text>
</comment>
<dbReference type="PIRSF" id="PIRSF017082">
    <property type="entry name" value="YflP"/>
    <property type="match status" value="1"/>
</dbReference>
<dbReference type="Pfam" id="PF03401">
    <property type="entry name" value="TctC"/>
    <property type="match status" value="1"/>
</dbReference>
<dbReference type="RefSeq" id="WP_345248238.1">
    <property type="nucleotide sequence ID" value="NZ_BAABFO010000006.1"/>
</dbReference>
<dbReference type="PANTHER" id="PTHR42928">
    <property type="entry name" value="TRICARBOXYLATE-BINDING PROTEIN"/>
    <property type="match status" value="1"/>
</dbReference>
<reference evidence="3" key="1">
    <citation type="journal article" date="2019" name="Int. J. Syst. Evol. Microbiol.">
        <title>The Global Catalogue of Microorganisms (GCM) 10K type strain sequencing project: providing services to taxonomists for standard genome sequencing and annotation.</title>
        <authorList>
            <consortium name="The Broad Institute Genomics Platform"/>
            <consortium name="The Broad Institute Genome Sequencing Center for Infectious Disease"/>
            <person name="Wu L."/>
            <person name="Ma J."/>
        </authorList>
    </citation>
    <scope>NUCLEOTIDE SEQUENCE [LARGE SCALE GENOMIC DNA]</scope>
    <source>
        <strain evidence="3">JCM 17666</strain>
    </source>
</reference>
<dbReference type="Proteomes" id="UP001501671">
    <property type="component" value="Unassembled WGS sequence"/>
</dbReference>
<protein>
    <submittedName>
        <fullName evidence="2">Tripartite tricarboxylate transporter substrate binding protein</fullName>
    </submittedName>
</protein>
<proteinExistence type="inferred from homology"/>
<evidence type="ECO:0000313" key="3">
    <source>
        <dbReference type="Proteomes" id="UP001501671"/>
    </source>
</evidence>
<evidence type="ECO:0000313" key="2">
    <source>
        <dbReference type="EMBL" id="GAA4329662.1"/>
    </source>
</evidence>
<organism evidence="2 3">
    <name type="scientific">Pigmentiphaga soli</name>
    <dbReference type="NCBI Taxonomy" id="1007095"/>
    <lineage>
        <taxon>Bacteria</taxon>
        <taxon>Pseudomonadati</taxon>
        <taxon>Pseudomonadota</taxon>
        <taxon>Betaproteobacteria</taxon>
        <taxon>Burkholderiales</taxon>
        <taxon>Alcaligenaceae</taxon>
        <taxon>Pigmentiphaga</taxon>
    </lineage>
</organism>
<name>A0ABP8GTF3_9BURK</name>
<dbReference type="PANTHER" id="PTHR42928:SF5">
    <property type="entry name" value="BLR1237 PROTEIN"/>
    <property type="match status" value="1"/>
</dbReference>
<dbReference type="Gene3D" id="3.40.190.10">
    <property type="entry name" value="Periplasmic binding protein-like II"/>
    <property type="match status" value="1"/>
</dbReference>
<comment type="similarity">
    <text evidence="1">Belongs to the UPF0065 (bug) family.</text>
</comment>
<sequence length="287" mass="30021">MIVPYSAGGASDIICRLLAQSLAGAMGQVVVENRPGASAIIGTNLLRHAEPDGYTIMMADIAHAANPALRDDLPYDSIRDFQPVTLVATLPTVLLVNPSLPAKSVPELIGLAKAHPKILNFSSSGIGSSSHLAGEMFKTVTGTDLVHVPYKGGGESLNALLAGDVQVLFTTLPSALPFIRAGKIRALAVSTQARMPALPDVPTLGEQGVTGAGSSLWMGVLVPVGTPPGIVARLHDEIGKALATDTVRQRLADMGAQPVGDTPAQFSEFIEAQIARWKKALKRKDNE</sequence>
<keyword evidence="3" id="KW-1185">Reference proteome</keyword>
<dbReference type="EMBL" id="BAABFO010000006">
    <property type="protein sequence ID" value="GAA4329662.1"/>
    <property type="molecule type" value="Genomic_DNA"/>
</dbReference>
<dbReference type="CDD" id="cd13578">
    <property type="entry name" value="PBP2_Bug27"/>
    <property type="match status" value="1"/>
</dbReference>
<accession>A0ABP8GTF3</accession>
<dbReference type="SUPFAM" id="SSF53850">
    <property type="entry name" value="Periplasmic binding protein-like II"/>
    <property type="match status" value="1"/>
</dbReference>
<evidence type="ECO:0000256" key="1">
    <source>
        <dbReference type="ARBA" id="ARBA00006987"/>
    </source>
</evidence>